<sequence>MNWNNRFRQIHRWLPVAFTAAVIVNIIAVLQQKSTVWVGFLALLPLCLLMLTGLYLFLLPYAARWRARWE</sequence>
<keyword evidence="1" id="KW-0812">Transmembrane</keyword>
<name>A0A060I1I3_RHIET</name>
<dbReference type="EMBL" id="CP006986">
    <property type="protein sequence ID" value="AIC27662.1"/>
    <property type="molecule type" value="Genomic_DNA"/>
</dbReference>
<evidence type="ECO:0000256" key="1">
    <source>
        <dbReference type="SAM" id="Phobius"/>
    </source>
</evidence>
<dbReference type="RefSeq" id="WP_038689412.1">
    <property type="nucleotide sequence ID" value="NZ_CP006986.1"/>
</dbReference>
<keyword evidence="1" id="KW-1133">Transmembrane helix</keyword>
<dbReference type="KEGG" id="rei:IE4771_CH02562"/>
<dbReference type="Proteomes" id="UP000027180">
    <property type="component" value="Chromosome"/>
</dbReference>
<dbReference type="AlphaFoldDB" id="A0A060I1I3"/>
<accession>A0A060I1I3</accession>
<organism evidence="2 3">
    <name type="scientific">Rhizobium etli bv. mimosae str. IE4771</name>
    <dbReference type="NCBI Taxonomy" id="1432050"/>
    <lineage>
        <taxon>Bacteria</taxon>
        <taxon>Pseudomonadati</taxon>
        <taxon>Pseudomonadota</taxon>
        <taxon>Alphaproteobacteria</taxon>
        <taxon>Hyphomicrobiales</taxon>
        <taxon>Rhizobiaceae</taxon>
        <taxon>Rhizobium/Agrobacterium group</taxon>
        <taxon>Rhizobium</taxon>
    </lineage>
</organism>
<proteinExistence type="predicted"/>
<reference evidence="2 3" key="1">
    <citation type="submission" date="2013-12" db="EMBL/GenBank/DDBJ databases">
        <title>Complete genome sequence of Rhizobium etli bv. mimosae IE4771.</title>
        <authorList>
            <person name="Bustos P."/>
            <person name="Santamaria R.I."/>
            <person name="Lozano L."/>
            <person name="Ormeno-Orrillo E."/>
            <person name="Rogel M.A."/>
            <person name="Romero D."/>
            <person name="Cevallos M.A."/>
            <person name="Martinez-Romero E."/>
            <person name="Gonzalez V."/>
        </authorList>
    </citation>
    <scope>NUCLEOTIDE SEQUENCE [LARGE SCALE GENOMIC DNA]</scope>
    <source>
        <strain evidence="2 3">IE4771</strain>
    </source>
</reference>
<feature type="transmembrane region" description="Helical" evidence="1">
    <location>
        <begin position="36"/>
        <end position="58"/>
    </location>
</feature>
<dbReference type="OrthoDB" id="9812802at2"/>
<evidence type="ECO:0008006" key="4">
    <source>
        <dbReference type="Google" id="ProtNLM"/>
    </source>
</evidence>
<keyword evidence="1" id="KW-0472">Membrane</keyword>
<evidence type="ECO:0000313" key="3">
    <source>
        <dbReference type="Proteomes" id="UP000027180"/>
    </source>
</evidence>
<protein>
    <recommendedName>
        <fullName evidence="4">Transmembrane protein</fullName>
    </recommendedName>
</protein>
<dbReference type="HOGENOM" id="CLU_2700907_0_0_5"/>
<evidence type="ECO:0000313" key="2">
    <source>
        <dbReference type="EMBL" id="AIC27662.1"/>
    </source>
</evidence>
<gene>
    <name evidence="2" type="ORF">IE4771_CH02562</name>
</gene>
<feature type="transmembrane region" description="Helical" evidence="1">
    <location>
        <begin position="12"/>
        <end position="30"/>
    </location>
</feature>